<dbReference type="Proteomes" id="UP000572635">
    <property type="component" value="Unassembled WGS sequence"/>
</dbReference>
<feature type="transmembrane region" description="Helical" evidence="1">
    <location>
        <begin position="33"/>
        <end position="55"/>
    </location>
</feature>
<protein>
    <recommendedName>
        <fullName evidence="4">DUF4231 domain-containing protein</fullName>
    </recommendedName>
</protein>
<reference evidence="2 3" key="1">
    <citation type="submission" date="2020-08" db="EMBL/GenBank/DDBJ databases">
        <title>Sequencing the genomes of 1000 actinobacteria strains.</title>
        <authorList>
            <person name="Klenk H.-P."/>
        </authorList>
    </citation>
    <scope>NUCLEOTIDE SEQUENCE [LARGE SCALE GENOMIC DNA]</scope>
    <source>
        <strain evidence="2 3">DSM 44551</strain>
    </source>
</reference>
<comment type="caution">
    <text evidence="2">The sequence shown here is derived from an EMBL/GenBank/DDBJ whole genome shotgun (WGS) entry which is preliminary data.</text>
</comment>
<dbReference type="EMBL" id="JACHDB010000001">
    <property type="protein sequence ID" value="MBB5433451.1"/>
    <property type="molecule type" value="Genomic_DNA"/>
</dbReference>
<accession>A0A7W8VEG1</accession>
<keyword evidence="3" id="KW-1185">Reference proteome</keyword>
<sequence>MTRAGGPELGADVPEAVLRMRDRYRRRADRGLMLFRLSGAVLIVLGGVMPVLTVADYPFKTAVVSVAGVAISLSAGLHAFFRWDRQWQLLRNAQFRLEEAYLEWSLQVAKVHGLSEEERRKMLARADRKLFDQYRSVRNGESKEFFALLHFPGRGAERTGAEP</sequence>
<evidence type="ECO:0000313" key="2">
    <source>
        <dbReference type="EMBL" id="MBB5433451.1"/>
    </source>
</evidence>
<organism evidence="2 3">
    <name type="scientific">Nocardiopsis composta</name>
    <dbReference type="NCBI Taxonomy" id="157465"/>
    <lineage>
        <taxon>Bacteria</taxon>
        <taxon>Bacillati</taxon>
        <taxon>Actinomycetota</taxon>
        <taxon>Actinomycetes</taxon>
        <taxon>Streptosporangiales</taxon>
        <taxon>Nocardiopsidaceae</taxon>
        <taxon>Nocardiopsis</taxon>
    </lineage>
</organism>
<dbReference type="NCBIfam" id="NF033634">
    <property type="entry name" value="SLATT_1"/>
    <property type="match status" value="1"/>
</dbReference>
<evidence type="ECO:0008006" key="4">
    <source>
        <dbReference type="Google" id="ProtNLM"/>
    </source>
</evidence>
<feature type="transmembrane region" description="Helical" evidence="1">
    <location>
        <begin position="61"/>
        <end position="81"/>
    </location>
</feature>
<name>A0A7W8VEG1_9ACTN</name>
<evidence type="ECO:0000256" key="1">
    <source>
        <dbReference type="SAM" id="Phobius"/>
    </source>
</evidence>
<evidence type="ECO:0000313" key="3">
    <source>
        <dbReference type="Proteomes" id="UP000572635"/>
    </source>
</evidence>
<dbReference type="RefSeq" id="WP_184393222.1">
    <property type="nucleotide sequence ID" value="NZ_BAAAJD010000014.1"/>
</dbReference>
<keyword evidence="1" id="KW-1133">Transmembrane helix</keyword>
<gene>
    <name evidence="2" type="ORF">HDA36_003535</name>
</gene>
<dbReference type="Pfam" id="PF14015">
    <property type="entry name" value="DUF4231"/>
    <property type="match status" value="1"/>
</dbReference>
<dbReference type="AlphaFoldDB" id="A0A7W8VEG1"/>
<proteinExistence type="predicted"/>
<keyword evidence="1" id="KW-0812">Transmembrane</keyword>
<keyword evidence="1" id="KW-0472">Membrane</keyword>
<dbReference type="InterPro" id="IPR025325">
    <property type="entry name" value="DUF4231"/>
</dbReference>